<dbReference type="InterPro" id="IPR046450">
    <property type="entry name" value="PA_dom_sf"/>
</dbReference>
<dbReference type="Proteomes" id="UP000007799">
    <property type="component" value="Unassembled WGS sequence"/>
</dbReference>
<evidence type="ECO:0000256" key="3">
    <source>
        <dbReference type="SAM" id="Phobius"/>
    </source>
</evidence>
<evidence type="ECO:0000256" key="2">
    <source>
        <dbReference type="ARBA" id="ARBA00023180"/>
    </source>
</evidence>
<dbReference type="PANTHER" id="PTHR22702:SF1">
    <property type="entry name" value="PROTEASE-ASSOCIATED DOMAIN-CONTAINING PROTEIN 1"/>
    <property type="match status" value="1"/>
</dbReference>
<evidence type="ECO:0000313" key="6">
    <source>
        <dbReference type="Proteomes" id="UP000007799"/>
    </source>
</evidence>
<reference evidence="5" key="1">
    <citation type="submission" date="2009-08" db="EMBL/GenBank/DDBJ databases">
        <title>Annotation of Salpingoeca rosetta.</title>
        <authorList>
            <consortium name="The Broad Institute Genome Sequencing Platform"/>
            <person name="Russ C."/>
            <person name="Cuomo C."/>
            <person name="Burger G."/>
            <person name="Gray M.W."/>
            <person name="Holland P.W.H."/>
            <person name="King N."/>
            <person name="Lang F.B.F."/>
            <person name="Roger A.J."/>
            <person name="Ruiz-Trillo I."/>
            <person name="Young S.K."/>
            <person name="Zeng Q."/>
            <person name="Gargeya S."/>
            <person name="Alvarado L."/>
            <person name="Berlin A."/>
            <person name="Chapman S.B."/>
            <person name="Chen Z."/>
            <person name="Freedman E."/>
            <person name="Gellesch M."/>
            <person name="Goldberg J."/>
            <person name="Griggs A."/>
            <person name="Gujja S."/>
            <person name="Heilman E."/>
            <person name="Heiman D."/>
            <person name="Howarth C."/>
            <person name="Mehta T."/>
            <person name="Neiman D."/>
            <person name="Pearson M."/>
            <person name="Roberts A."/>
            <person name="Saif S."/>
            <person name="Shea T."/>
            <person name="Shenoy N."/>
            <person name="Sisk P."/>
            <person name="Stolte C."/>
            <person name="Sykes S."/>
            <person name="White J."/>
            <person name="Yandava C."/>
            <person name="Haas B."/>
            <person name="Nusbaum C."/>
            <person name="Birren B."/>
        </authorList>
    </citation>
    <scope>NUCLEOTIDE SEQUENCE [LARGE SCALE GENOMIC DNA]</scope>
    <source>
        <strain evidence="5">ATCC 50818</strain>
    </source>
</reference>
<dbReference type="Pfam" id="PF02225">
    <property type="entry name" value="PA"/>
    <property type="match status" value="1"/>
</dbReference>
<name>F2UQ78_SALR5</name>
<dbReference type="InParanoid" id="F2UQ78"/>
<dbReference type="EMBL" id="GL832988">
    <property type="protein sequence ID" value="EGD79746.1"/>
    <property type="molecule type" value="Genomic_DNA"/>
</dbReference>
<feature type="domain" description="PA" evidence="4">
    <location>
        <begin position="140"/>
        <end position="224"/>
    </location>
</feature>
<keyword evidence="2" id="KW-0325">Glycoprotein</keyword>
<dbReference type="AlphaFoldDB" id="F2UQ78"/>
<dbReference type="InterPro" id="IPR003137">
    <property type="entry name" value="PA_domain"/>
</dbReference>
<evidence type="ECO:0000313" key="5">
    <source>
        <dbReference type="EMBL" id="EGD79746.1"/>
    </source>
</evidence>
<dbReference type="OrthoDB" id="206201at2759"/>
<protein>
    <recommendedName>
        <fullName evidence="4">PA domain-containing protein</fullName>
    </recommendedName>
</protein>
<gene>
    <name evidence="5" type="ORF">PTSG_10730</name>
</gene>
<keyword evidence="3" id="KW-0472">Membrane</keyword>
<sequence length="258" mass="28615">MTMRMMTMACECQSGAHGACRCACGAAGQSQKQRQQRERRQHGRACGMAWRCEERQQGGRRIKAGTVLNRPLMMMVGIVALLMAMVGFQSMPQQAAAFHSNDDFVYFALHQPKEVAYVYPVLPAKDFGGDFVHVHRHIKLVPSAPVQGCETFTNNFAVEGQIALVQRGMCSFAEKTFHAQQAGAIAAVIYDNSMEEEWIDMIAEGLDYSVTIPSLFMLGIDGHRILDSLERSGAGMADITIPMNQTFSPLSFRPWASW</sequence>
<dbReference type="SUPFAM" id="SSF52025">
    <property type="entry name" value="PA domain"/>
    <property type="match status" value="1"/>
</dbReference>
<evidence type="ECO:0000256" key="1">
    <source>
        <dbReference type="ARBA" id="ARBA00022729"/>
    </source>
</evidence>
<keyword evidence="3" id="KW-1133">Transmembrane helix</keyword>
<dbReference type="Gene3D" id="3.50.30.30">
    <property type="match status" value="1"/>
</dbReference>
<dbReference type="GeneID" id="16069230"/>
<dbReference type="eggNOG" id="KOG3920">
    <property type="taxonomic scope" value="Eukaryota"/>
</dbReference>
<dbReference type="RefSeq" id="XP_004988695.1">
    <property type="nucleotide sequence ID" value="XM_004988638.1"/>
</dbReference>
<keyword evidence="1" id="KW-0732">Signal</keyword>
<evidence type="ECO:0000259" key="4">
    <source>
        <dbReference type="Pfam" id="PF02225"/>
    </source>
</evidence>
<dbReference type="FunCoup" id="F2UQ78">
    <property type="interactions" value="42"/>
</dbReference>
<dbReference type="KEGG" id="sre:PTSG_10730"/>
<keyword evidence="6" id="KW-1185">Reference proteome</keyword>
<proteinExistence type="predicted"/>
<feature type="transmembrane region" description="Helical" evidence="3">
    <location>
        <begin position="67"/>
        <end position="88"/>
    </location>
</feature>
<accession>F2UQ78</accession>
<keyword evidence="3" id="KW-0812">Transmembrane</keyword>
<organism evidence="6">
    <name type="scientific">Salpingoeca rosetta (strain ATCC 50818 / BSB-021)</name>
    <dbReference type="NCBI Taxonomy" id="946362"/>
    <lineage>
        <taxon>Eukaryota</taxon>
        <taxon>Choanoflagellata</taxon>
        <taxon>Craspedida</taxon>
        <taxon>Salpingoecidae</taxon>
        <taxon>Salpingoeca</taxon>
    </lineage>
</organism>
<dbReference type="PANTHER" id="PTHR22702">
    <property type="entry name" value="PROTEASE-ASSOCIATED DOMAIN-CONTAINING PROTEIN"/>
    <property type="match status" value="1"/>
</dbReference>